<dbReference type="SUPFAM" id="SSF54373">
    <property type="entry name" value="FAD-linked reductases, C-terminal domain"/>
    <property type="match status" value="1"/>
</dbReference>
<proteinExistence type="inferred from homology"/>
<dbReference type="STRING" id="29170.A0A368FY34"/>
<evidence type="ECO:0000313" key="13">
    <source>
        <dbReference type="EMBL" id="RCN36398.1"/>
    </source>
</evidence>
<comment type="cofactor">
    <cofactor evidence="1">
        <name>FAD</name>
        <dbReference type="ChEBI" id="CHEBI:57692"/>
    </cofactor>
</comment>
<dbReference type="InterPro" id="IPR012132">
    <property type="entry name" value="GMC_OxRdtase"/>
</dbReference>
<keyword evidence="8" id="KW-0648">Protein biosynthesis</keyword>
<evidence type="ECO:0000313" key="14">
    <source>
        <dbReference type="Proteomes" id="UP000252519"/>
    </source>
</evidence>
<dbReference type="EMBL" id="JOJR01000560">
    <property type="protein sequence ID" value="RCN36398.1"/>
    <property type="molecule type" value="Genomic_DNA"/>
</dbReference>
<protein>
    <submittedName>
        <fullName evidence="13">Choline dehydrogenase domain protein</fullName>
    </submittedName>
</protein>
<dbReference type="InterPro" id="IPR036188">
    <property type="entry name" value="FAD/NAD-bd_sf"/>
</dbReference>
<evidence type="ECO:0000256" key="4">
    <source>
        <dbReference type="ARBA" id="ARBA00022540"/>
    </source>
</evidence>
<evidence type="ECO:0000256" key="7">
    <source>
        <dbReference type="ARBA" id="ARBA00022884"/>
    </source>
</evidence>
<dbReference type="Gene3D" id="3.50.50.60">
    <property type="entry name" value="FAD/NAD(P)-binding domain"/>
    <property type="match status" value="1"/>
</dbReference>
<dbReference type="OrthoDB" id="269227at2759"/>
<evidence type="ECO:0000256" key="9">
    <source>
        <dbReference type="RuleBase" id="RU003968"/>
    </source>
</evidence>
<dbReference type="PANTHER" id="PTHR11552">
    <property type="entry name" value="GLUCOSE-METHANOL-CHOLINE GMC OXIDOREDUCTASE"/>
    <property type="match status" value="1"/>
</dbReference>
<comment type="similarity">
    <text evidence="2 9">Belongs to the GMC oxidoreductase family.</text>
</comment>
<dbReference type="PANTHER" id="PTHR11552:SF147">
    <property type="entry name" value="CHOLINE DEHYDROGENASE, MITOCHONDRIAL"/>
    <property type="match status" value="1"/>
</dbReference>
<dbReference type="Pfam" id="PF00732">
    <property type="entry name" value="GMC_oxred_N"/>
    <property type="match status" value="1"/>
</dbReference>
<evidence type="ECO:0000256" key="5">
    <source>
        <dbReference type="ARBA" id="ARBA00022630"/>
    </source>
</evidence>
<dbReference type="GO" id="GO:0005852">
    <property type="term" value="C:eukaryotic translation initiation factor 3 complex"/>
    <property type="evidence" value="ECO:0007669"/>
    <property type="project" value="InterPro"/>
</dbReference>
<sequence length="870" mass="98547">MLNKAGKPIGRALRGARRLHSSSIRNATWRESFKMGHIFPELGNKKPTHIVIGAGSAGSVIANRLTENSENRVLLVEAGPQDYWWDWRLHMPAALMYNLCHDRYNWFYHTVAQKNLGNRVFYWPRGRVWGGSSTLNAMVYVRGHPFDYDRWEKEDGAKGWNYQNCLPYFKRSETYSGSKGPNDPYRGHAGPLKVQRGSGEHPLHQAFLEAGTQHPIGSTEDVNGFKQEGLGTFDMTIHNGVRCSTSRAYIHPILSRPNFHTSTGITCTRILFDGTRAVGIEFIRNDKFLTFFRKMNFYGTDNIDSYSREKIYCEGDVIVCGGIIRRRRCLGAINSPQLLMLSGVGPADHLRAHEIPVVVDLPGVGENLIDHLEIYVQQKCTKPITLYNKSSWRFPHHMIKIGMEWFTMQKGLGASSHLETGGFARSRDDIDHPDIQFHFLPSTVHDDGRKIGTCHAFQVHVGNMRTKSKGCIKLSSKDPRRHPIIDPKYMDHDDDWKEFRKCIKLSREIFAQKAFDPFRGDELAPGKQCQSDADIDKFVKQASASAYHPSGSCKMGPEKDKMAVVNPETLSVYGTENLKVVDASIMPSIVSGNLNGPVIMMAERAADILQGKHLPPEKSGSFEQRGSKNGKSVSCLNFMAGFFAFILVEAQISLFCSVSKERASEGMTLPKFEFCEIAANPNGWGPLGSPPALDTSIPFQQYNKADRIGRVADWIGVDRFFYRRGNERYNERMYGSAANAGSQFDYVHGMDENNFQLVDSSKPVQRNPQRNFRARQLQFRKLLQKEQERRDQAMQGQNLKMKRSIAKEQQRAFKMWQRRGGNARQGQRGPGGRYPGERPKVSFSLFSNVFLLCKFARIGVSSKKWTSHVY</sequence>
<dbReference type="InterPro" id="IPR007867">
    <property type="entry name" value="GMC_OxRtase_C"/>
</dbReference>
<dbReference type="Pfam" id="PF05091">
    <property type="entry name" value="eIF-3_zeta"/>
    <property type="match status" value="1"/>
</dbReference>
<feature type="region of interest" description="Disordered" evidence="10">
    <location>
        <begin position="817"/>
        <end position="836"/>
    </location>
</feature>
<dbReference type="GO" id="GO:0016614">
    <property type="term" value="F:oxidoreductase activity, acting on CH-OH group of donors"/>
    <property type="evidence" value="ECO:0007669"/>
    <property type="project" value="InterPro"/>
</dbReference>
<name>A0A368FY34_ANCCA</name>
<accession>A0A368FY34</accession>
<dbReference type="NCBIfam" id="NF002550">
    <property type="entry name" value="PRK02106.1"/>
    <property type="match status" value="1"/>
</dbReference>
<evidence type="ECO:0000256" key="1">
    <source>
        <dbReference type="ARBA" id="ARBA00001974"/>
    </source>
</evidence>
<feature type="compositionally biased region" description="Low complexity" evidence="10">
    <location>
        <begin position="818"/>
        <end position="827"/>
    </location>
</feature>
<evidence type="ECO:0000256" key="8">
    <source>
        <dbReference type="ARBA" id="ARBA00022917"/>
    </source>
</evidence>
<dbReference type="PROSITE" id="PS00623">
    <property type="entry name" value="GMC_OXRED_1"/>
    <property type="match status" value="1"/>
</dbReference>
<feature type="domain" description="Glucose-methanol-choline oxidoreductase N-terminal" evidence="12">
    <location>
        <begin position="331"/>
        <end position="345"/>
    </location>
</feature>
<feature type="domain" description="Glucose-methanol-choline oxidoreductase N-terminal" evidence="11">
    <location>
        <begin position="126"/>
        <end position="149"/>
    </location>
</feature>
<dbReference type="GO" id="GO:0003723">
    <property type="term" value="F:RNA binding"/>
    <property type="evidence" value="ECO:0007669"/>
    <property type="project" value="UniProtKB-KW"/>
</dbReference>
<evidence type="ECO:0000256" key="2">
    <source>
        <dbReference type="ARBA" id="ARBA00010790"/>
    </source>
</evidence>
<evidence type="ECO:0000256" key="10">
    <source>
        <dbReference type="SAM" id="MobiDB-lite"/>
    </source>
</evidence>
<keyword evidence="14" id="KW-1185">Reference proteome</keyword>
<dbReference type="Pfam" id="PF05199">
    <property type="entry name" value="GMC_oxred_C"/>
    <property type="match status" value="1"/>
</dbReference>
<dbReference type="Gene3D" id="3.30.560.10">
    <property type="entry name" value="Glucose Oxidase, domain 3"/>
    <property type="match status" value="1"/>
</dbReference>
<dbReference type="InterPro" id="IPR007783">
    <property type="entry name" value="eIF3d"/>
</dbReference>
<evidence type="ECO:0000259" key="11">
    <source>
        <dbReference type="PROSITE" id="PS00623"/>
    </source>
</evidence>
<keyword evidence="3" id="KW-0963">Cytoplasm</keyword>
<reference evidence="13 14" key="1">
    <citation type="submission" date="2014-10" db="EMBL/GenBank/DDBJ databases">
        <title>Draft genome of the hookworm Ancylostoma caninum.</title>
        <authorList>
            <person name="Mitreva M."/>
        </authorList>
    </citation>
    <scope>NUCLEOTIDE SEQUENCE [LARGE SCALE GENOMIC DNA]</scope>
    <source>
        <strain evidence="13 14">Baltimore</strain>
    </source>
</reference>
<dbReference type="AlphaFoldDB" id="A0A368FY34"/>
<organism evidence="13 14">
    <name type="scientific">Ancylostoma caninum</name>
    <name type="common">Dog hookworm</name>
    <dbReference type="NCBI Taxonomy" id="29170"/>
    <lineage>
        <taxon>Eukaryota</taxon>
        <taxon>Metazoa</taxon>
        <taxon>Ecdysozoa</taxon>
        <taxon>Nematoda</taxon>
        <taxon>Chromadorea</taxon>
        <taxon>Rhabditida</taxon>
        <taxon>Rhabditina</taxon>
        <taxon>Rhabditomorpha</taxon>
        <taxon>Strongyloidea</taxon>
        <taxon>Ancylostomatidae</taxon>
        <taxon>Ancylostomatinae</taxon>
        <taxon>Ancylostoma</taxon>
    </lineage>
</organism>
<evidence type="ECO:0000256" key="6">
    <source>
        <dbReference type="ARBA" id="ARBA00022827"/>
    </source>
</evidence>
<keyword evidence="7" id="KW-0694">RNA-binding</keyword>
<keyword evidence="6 9" id="KW-0274">FAD</keyword>
<comment type="caution">
    <text evidence="13">The sequence shown here is derived from an EMBL/GenBank/DDBJ whole genome shotgun (WGS) entry which is preliminary data.</text>
</comment>
<keyword evidence="5 9" id="KW-0285">Flavoprotein</keyword>
<dbReference type="Proteomes" id="UP000252519">
    <property type="component" value="Unassembled WGS sequence"/>
</dbReference>
<keyword evidence="4" id="KW-0396">Initiation factor</keyword>
<dbReference type="GO" id="GO:0003743">
    <property type="term" value="F:translation initiation factor activity"/>
    <property type="evidence" value="ECO:0007669"/>
    <property type="project" value="UniProtKB-KW"/>
</dbReference>
<dbReference type="SUPFAM" id="SSF51905">
    <property type="entry name" value="FAD/NAD(P)-binding domain"/>
    <property type="match status" value="1"/>
</dbReference>
<dbReference type="InterPro" id="IPR000172">
    <property type="entry name" value="GMC_OxRdtase_N"/>
</dbReference>
<dbReference type="GO" id="GO:0050660">
    <property type="term" value="F:flavin adenine dinucleotide binding"/>
    <property type="evidence" value="ECO:0007669"/>
    <property type="project" value="InterPro"/>
</dbReference>
<evidence type="ECO:0000259" key="12">
    <source>
        <dbReference type="PROSITE" id="PS00624"/>
    </source>
</evidence>
<dbReference type="PROSITE" id="PS00624">
    <property type="entry name" value="GMC_OXRED_2"/>
    <property type="match status" value="1"/>
</dbReference>
<evidence type="ECO:0000256" key="3">
    <source>
        <dbReference type="ARBA" id="ARBA00022490"/>
    </source>
</evidence>
<gene>
    <name evidence="13" type="ORF">ANCCAN_17717</name>
</gene>